<comment type="caution">
    <text evidence="2">The sequence shown here is derived from an EMBL/GenBank/DDBJ whole genome shotgun (WGS) entry which is preliminary data.</text>
</comment>
<feature type="domain" description="Zinc finger CGNR" evidence="1">
    <location>
        <begin position="152"/>
        <end position="193"/>
    </location>
</feature>
<evidence type="ECO:0000259" key="1">
    <source>
        <dbReference type="Pfam" id="PF11706"/>
    </source>
</evidence>
<name>A0ABS4P9P4_9GAMM</name>
<keyword evidence="3" id="KW-1185">Reference proteome</keyword>
<reference evidence="3" key="1">
    <citation type="submission" date="2023-07" db="EMBL/GenBank/DDBJ databases">
        <title>Genome mining of underrepresented organisms for secondary metabolites.</title>
        <authorList>
            <person name="D'Agostino P.M."/>
        </authorList>
    </citation>
    <scope>NUCLEOTIDE SEQUENCE [LARGE SCALE GENOMIC DNA]</scope>
    <source>
        <strain evidence="3">WS4403</strain>
    </source>
</reference>
<dbReference type="InterPro" id="IPR021005">
    <property type="entry name" value="Znf_CGNR"/>
</dbReference>
<dbReference type="SUPFAM" id="SSF160904">
    <property type="entry name" value="Jann2411-like"/>
    <property type="match status" value="1"/>
</dbReference>
<accession>A0ABS4P9P4</accession>
<evidence type="ECO:0000313" key="2">
    <source>
        <dbReference type="EMBL" id="MBP2169338.1"/>
    </source>
</evidence>
<dbReference type="PANTHER" id="PTHR35525:SF3">
    <property type="entry name" value="BLL6575 PROTEIN"/>
    <property type="match status" value="1"/>
</dbReference>
<dbReference type="Pfam" id="PF07336">
    <property type="entry name" value="ABATE"/>
    <property type="match status" value="1"/>
</dbReference>
<proteinExistence type="predicted"/>
<dbReference type="InterPro" id="IPR023286">
    <property type="entry name" value="ABATE_dom_sf"/>
</dbReference>
<evidence type="ECO:0000313" key="3">
    <source>
        <dbReference type="Proteomes" id="UP001195624"/>
    </source>
</evidence>
<dbReference type="PANTHER" id="PTHR35525">
    <property type="entry name" value="BLL6575 PROTEIN"/>
    <property type="match status" value="1"/>
</dbReference>
<protein>
    <submittedName>
        <fullName evidence="2">RNA-binding Zn ribbon-like protein</fullName>
    </submittedName>
</protein>
<dbReference type="Gene3D" id="1.10.3300.10">
    <property type="entry name" value="Jann2411-like domain"/>
    <property type="match status" value="1"/>
</dbReference>
<dbReference type="Proteomes" id="UP001195624">
    <property type="component" value="Unassembled WGS sequence"/>
</dbReference>
<dbReference type="Pfam" id="PF11706">
    <property type="entry name" value="zf-CGNR"/>
    <property type="match status" value="1"/>
</dbReference>
<gene>
    <name evidence="2" type="ORF">J2125_002530</name>
</gene>
<organism evidence="2 3">
    <name type="scientific">Winslowiella toletana</name>
    <dbReference type="NCBI Taxonomy" id="92490"/>
    <lineage>
        <taxon>Bacteria</taxon>
        <taxon>Pseudomonadati</taxon>
        <taxon>Pseudomonadota</taxon>
        <taxon>Gammaproteobacteria</taxon>
        <taxon>Enterobacterales</taxon>
        <taxon>Erwiniaceae</taxon>
        <taxon>Winslowiella</taxon>
    </lineage>
</organism>
<dbReference type="EMBL" id="JAGGMQ010000001">
    <property type="protein sequence ID" value="MBP2169338.1"/>
    <property type="molecule type" value="Genomic_DNA"/>
</dbReference>
<sequence length="195" mass="21790">MAPDTYTHSANAPQFLADHPALDFINTVMQVDGHPQDVWQADNDVENWLQQAGLAIASDKVAADPGALLQEARRLRDIIREMVADKKAGNAVKPAGINRYLAAATSYQQLVSSDEGGLQLKRIYSSQTPVQKLAPVAEQAALLMADKNFVLVRECEHPDCSLWFYDRTKAHRRRWCSMAVCGNRAKVARFRQQQK</sequence>
<dbReference type="RefSeq" id="WP_017801658.1">
    <property type="nucleotide sequence ID" value="NZ_JAGGMQ010000001.1"/>
</dbReference>
<dbReference type="InterPro" id="IPR010852">
    <property type="entry name" value="ABATE"/>
</dbReference>